<evidence type="ECO:0000256" key="1">
    <source>
        <dbReference type="ARBA" id="ARBA00022676"/>
    </source>
</evidence>
<evidence type="ECO:0000313" key="5">
    <source>
        <dbReference type="Proteomes" id="UP000019226"/>
    </source>
</evidence>
<dbReference type="PANTHER" id="PTHR12526:SF629">
    <property type="entry name" value="TEICHURONIC ACID BIOSYNTHESIS GLYCOSYLTRANSFERASE TUAH-RELATED"/>
    <property type="match status" value="1"/>
</dbReference>
<dbReference type="CDD" id="cd03801">
    <property type="entry name" value="GT4_PimA-like"/>
    <property type="match status" value="1"/>
</dbReference>
<dbReference type="GO" id="GO:0016740">
    <property type="term" value="F:transferase activity"/>
    <property type="evidence" value="ECO:0007669"/>
    <property type="project" value="UniProtKB-KW"/>
</dbReference>
<gene>
    <name evidence="4" type="ORF">CCASEI_04740</name>
</gene>
<reference evidence="5" key="1">
    <citation type="submission" date="2013-02" db="EMBL/GenBank/DDBJ databases">
        <title>The complete genome sequence of Corynebacterium casei LMG S-19264 (=DSM 44701).</title>
        <authorList>
            <person name="Ruckert C."/>
            <person name="Albersmeier A."/>
            <person name="Kalinowski J."/>
        </authorList>
    </citation>
    <scope>NUCLEOTIDE SEQUENCE [LARGE SCALE GENOMIC DNA]</scope>
    <source>
        <strain evidence="5">LMG S-19264</strain>
    </source>
</reference>
<dbReference type="EMBL" id="CP004350">
    <property type="protein sequence ID" value="AHI19526.1"/>
    <property type="molecule type" value="Genomic_DNA"/>
</dbReference>
<proteinExistence type="predicted"/>
<keyword evidence="5" id="KW-1185">Reference proteome</keyword>
<organism evidence="4 5">
    <name type="scientific">Corynebacterium casei LMG S-19264</name>
    <dbReference type="NCBI Taxonomy" id="1285583"/>
    <lineage>
        <taxon>Bacteria</taxon>
        <taxon>Bacillati</taxon>
        <taxon>Actinomycetota</taxon>
        <taxon>Actinomycetes</taxon>
        <taxon>Mycobacteriales</taxon>
        <taxon>Corynebacteriaceae</taxon>
        <taxon>Corynebacterium</taxon>
    </lineage>
</organism>
<name>A0ABN4CBK4_9CORY</name>
<dbReference type="PANTHER" id="PTHR12526">
    <property type="entry name" value="GLYCOSYLTRANSFERASE"/>
    <property type="match status" value="1"/>
</dbReference>
<sequence>MIYSRMKSYIQRASLAASLFGTHLLEDPNDLFVKVSQKLRIFGIPVRTLRLPTPSQYGEDLYEQGQLTLSAEIFEQSGIRGMARARKIRRQLAELDLPILKSRPLDSSCNSKNVLFYLTNSKPYTQSGYTERSHFVLKSLHKHGVNVCAVTRLGYPIVVGEFPIKSNLILDGIEYRQMLPALFPRNKDQQIELAVKMLVEEARRFDAGILHTTTDFKNAIIVSRAARILGIPWVYETRGELQKTWLSKRNPGSQAIAKESEYYVIAESKELEAMQNACALIQLSDVSKGNAVSQGIEEDKIRIIPNAVSSSELGRVFNKADIRQELGLSENKVIVGSITSVVQYEGLDDLIRAIELLPDVHCIIVGEGETKLRLEALVDELSLGKQVRFVGKQPASTIWKWYAALDVFVIPRKDQEVCRTVTPIKTLMAQANGVPVVASDLPALREVTGNNAVYFRPENPQELAGAIRDVLNLDPTKIKTLTDKAREWVRARTWESNAEKLMELYSSRGI</sequence>
<keyword evidence="2 4" id="KW-0808">Transferase</keyword>
<dbReference type="Pfam" id="PF00534">
    <property type="entry name" value="Glycos_transf_1"/>
    <property type="match status" value="1"/>
</dbReference>
<dbReference type="Gene3D" id="3.40.50.2000">
    <property type="entry name" value="Glycogen Phosphorylase B"/>
    <property type="match status" value="2"/>
</dbReference>
<feature type="domain" description="Glycosyl transferase family 1" evidence="3">
    <location>
        <begin position="319"/>
        <end position="486"/>
    </location>
</feature>
<accession>A0ABN4CBK4</accession>
<evidence type="ECO:0000256" key="2">
    <source>
        <dbReference type="ARBA" id="ARBA00022679"/>
    </source>
</evidence>
<keyword evidence="1" id="KW-0328">Glycosyltransferase</keyword>
<dbReference type="SUPFAM" id="SSF53756">
    <property type="entry name" value="UDP-Glycosyltransferase/glycogen phosphorylase"/>
    <property type="match status" value="1"/>
</dbReference>
<evidence type="ECO:0000313" key="4">
    <source>
        <dbReference type="EMBL" id="AHI19526.1"/>
    </source>
</evidence>
<dbReference type="Proteomes" id="UP000019226">
    <property type="component" value="Chromosome"/>
</dbReference>
<dbReference type="InterPro" id="IPR001296">
    <property type="entry name" value="Glyco_trans_1"/>
</dbReference>
<protein>
    <submittedName>
        <fullName evidence="4">Group 1 glycosyl transferase</fullName>
    </submittedName>
</protein>
<evidence type="ECO:0000259" key="3">
    <source>
        <dbReference type="Pfam" id="PF00534"/>
    </source>
</evidence>